<dbReference type="RefSeq" id="WP_023063887.1">
    <property type="nucleotide sequence ID" value="NZ_AUZM01000001.1"/>
</dbReference>
<evidence type="ECO:0000313" key="1">
    <source>
        <dbReference type="EMBL" id="ERT09825.1"/>
    </source>
</evidence>
<proteinExistence type="predicted"/>
<organism evidence="1 2">
    <name type="scientific">Lyngbya aestuarii BL J</name>
    <dbReference type="NCBI Taxonomy" id="1348334"/>
    <lineage>
        <taxon>Bacteria</taxon>
        <taxon>Bacillati</taxon>
        <taxon>Cyanobacteriota</taxon>
        <taxon>Cyanophyceae</taxon>
        <taxon>Oscillatoriophycideae</taxon>
        <taxon>Oscillatoriales</taxon>
        <taxon>Microcoleaceae</taxon>
        <taxon>Lyngbya</taxon>
    </lineage>
</organism>
<keyword evidence="2" id="KW-1185">Reference proteome</keyword>
<keyword evidence="1" id="KW-0378">Hydrolase</keyword>
<keyword evidence="1" id="KW-0540">Nuclease</keyword>
<reference evidence="1 2" key="1">
    <citation type="journal article" date="2013" name="Front. Microbiol.">
        <title>Comparative genomic analyses of the cyanobacterium, Lyngbya aestuarii BL J, a powerful hydrogen producer.</title>
        <authorList>
            <person name="Kothari A."/>
            <person name="Vaughn M."/>
            <person name="Garcia-Pichel F."/>
        </authorList>
    </citation>
    <scope>NUCLEOTIDE SEQUENCE [LARGE SCALE GENOMIC DNA]</scope>
    <source>
        <strain evidence="1 2">BL J</strain>
    </source>
</reference>
<sequence length="197" mass="22549">MLTSPYTGYPEREWSAITTQLIDEFPLSSEVIISTVEEAWKDLYSSSFGDFRLQIGRDIFLPAQAIGVILERLIAVRLAHQNSGWRGGQTKSEKDIVCTFNDRYSFEIKTSSSKNSFYGNRSTGYRSDNRLKSRTGYYLIINYKLPKEDNLERKIWKIRFGWIDDQDWVGQNKPTGQQASIASKIAGLKLVTIKSSQ</sequence>
<protein>
    <submittedName>
        <fullName evidence="1">ScaI restriction endonuclease family protein</fullName>
    </submittedName>
</protein>
<keyword evidence="1" id="KW-0255">Endonuclease</keyword>
<dbReference type="GO" id="GO:0004519">
    <property type="term" value="F:endonuclease activity"/>
    <property type="evidence" value="ECO:0007669"/>
    <property type="project" value="UniProtKB-KW"/>
</dbReference>
<gene>
    <name evidence="1" type="ORF">M595_0136</name>
</gene>
<dbReference type="Proteomes" id="UP000017127">
    <property type="component" value="Unassembled WGS sequence"/>
</dbReference>
<comment type="caution">
    <text evidence="1">The sequence shown here is derived from an EMBL/GenBank/DDBJ whole genome shotgun (WGS) entry which is preliminary data.</text>
</comment>
<dbReference type="OrthoDB" id="9149263at2"/>
<name>U7QRS8_9CYAN</name>
<evidence type="ECO:0000313" key="2">
    <source>
        <dbReference type="Proteomes" id="UP000017127"/>
    </source>
</evidence>
<dbReference type="EMBL" id="AUZM01000001">
    <property type="protein sequence ID" value="ERT09825.1"/>
    <property type="molecule type" value="Genomic_DNA"/>
</dbReference>
<dbReference type="InterPro" id="IPR019069">
    <property type="entry name" value="Restrct_endonuc_II_ScaI"/>
</dbReference>
<dbReference type="AlphaFoldDB" id="U7QRS8"/>
<accession>U7QRS8</accession>
<dbReference type="Pfam" id="PF09569">
    <property type="entry name" value="RE_ScaI"/>
    <property type="match status" value="1"/>
</dbReference>